<dbReference type="EMBL" id="JAYMYS010000004">
    <property type="protein sequence ID" value="KAK7395539.1"/>
    <property type="molecule type" value="Genomic_DNA"/>
</dbReference>
<dbReference type="InterPro" id="IPR011065">
    <property type="entry name" value="Kunitz_inhibitor_STI-like_sf"/>
</dbReference>
<dbReference type="SMART" id="SM00452">
    <property type="entry name" value="STI"/>
    <property type="match status" value="1"/>
</dbReference>
<dbReference type="Proteomes" id="UP001386955">
    <property type="component" value="Unassembled WGS sequence"/>
</dbReference>
<sequence>MHAIHVGRLTQSEAYPPSASAKRGELVLDSDGEPLTVGSTYYVMPVGRYSGGIEPIFTIVRGDDQRGEQFSLKLSGSSENTVSGSFSFQTANYYGLGFKSWRRYAYTLVFCTDDGTCRGVGIYVDRYGNRLLVLTQRDPVVLQIRSVNSYAAASA</sequence>
<keyword evidence="2" id="KW-1185">Reference proteome</keyword>
<dbReference type="InterPro" id="IPR002160">
    <property type="entry name" value="Prot_inh_Kunz-lg"/>
</dbReference>
<comment type="caution">
    <text evidence="1">The sequence shown here is derived from an EMBL/GenBank/DDBJ whole genome shotgun (WGS) entry which is preliminary data.</text>
</comment>
<proteinExistence type="predicted"/>
<evidence type="ECO:0000313" key="2">
    <source>
        <dbReference type="Proteomes" id="UP001386955"/>
    </source>
</evidence>
<dbReference type="PROSITE" id="PS00283">
    <property type="entry name" value="SOYBEAN_KUNITZ"/>
    <property type="match status" value="1"/>
</dbReference>
<organism evidence="1 2">
    <name type="scientific">Psophocarpus tetragonolobus</name>
    <name type="common">Winged bean</name>
    <name type="synonym">Dolichos tetragonolobus</name>
    <dbReference type="NCBI Taxonomy" id="3891"/>
    <lineage>
        <taxon>Eukaryota</taxon>
        <taxon>Viridiplantae</taxon>
        <taxon>Streptophyta</taxon>
        <taxon>Embryophyta</taxon>
        <taxon>Tracheophyta</taxon>
        <taxon>Spermatophyta</taxon>
        <taxon>Magnoliopsida</taxon>
        <taxon>eudicotyledons</taxon>
        <taxon>Gunneridae</taxon>
        <taxon>Pentapetalae</taxon>
        <taxon>rosids</taxon>
        <taxon>fabids</taxon>
        <taxon>Fabales</taxon>
        <taxon>Fabaceae</taxon>
        <taxon>Papilionoideae</taxon>
        <taxon>50 kb inversion clade</taxon>
        <taxon>NPAAA clade</taxon>
        <taxon>indigoferoid/millettioid clade</taxon>
        <taxon>Phaseoleae</taxon>
        <taxon>Psophocarpus</taxon>
    </lineage>
</organism>
<dbReference type="Pfam" id="PF00197">
    <property type="entry name" value="Kunitz_legume"/>
    <property type="match status" value="1"/>
</dbReference>
<dbReference type="AlphaFoldDB" id="A0AAN9SH88"/>
<accession>A0AAN9SH88</accession>
<protein>
    <submittedName>
        <fullName evidence="1">Uncharacterized protein</fullName>
    </submittedName>
</protein>
<gene>
    <name evidence="1" type="ORF">VNO78_16101</name>
</gene>
<dbReference type="SUPFAM" id="SSF50386">
    <property type="entry name" value="STI-like"/>
    <property type="match status" value="1"/>
</dbReference>
<dbReference type="GO" id="GO:0004866">
    <property type="term" value="F:endopeptidase inhibitor activity"/>
    <property type="evidence" value="ECO:0007669"/>
    <property type="project" value="InterPro"/>
</dbReference>
<reference evidence="1 2" key="1">
    <citation type="submission" date="2024-01" db="EMBL/GenBank/DDBJ databases">
        <title>The genomes of 5 underutilized Papilionoideae crops provide insights into root nodulation and disease resistanc.</title>
        <authorList>
            <person name="Jiang F."/>
        </authorList>
    </citation>
    <scope>NUCLEOTIDE SEQUENCE [LARGE SCALE GENOMIC DNA]</scope>
    <source>
        <strain evidence="1">DUOXIRENSHENG_FW03</strain>
        <tissue evidence="1">Leaves</tissue>
    </source>
</reference>
<name>A0AAN9SH88_PSOTE</name>
<dbReference type="Gene3D" id="2.80.10.50">
    <property type="match status" value="1"/>
</dbReference>
<evidence type="ECO:0000313" key="1">
    <source>
        <dbReference type="EMBL" id="KAK7395539.1"/>
    </source>
</evidence>